<dbReference type="SMART" id="SM00354">
    <property type="entry name" value="HTH_LACI"/>
    <property type="match status" value="1"/>
</dbReference>
<dbReference type="CDD" id="cd01392">
    <property type="entry name" value="HTH_LacI"/>
    <property type="match status" value="1"/>
</dbReference>
<dbReference type="InterPro" id="IPR046335">
    <property type="entry name" value="LacI/GalR-like_sensor"/>
</dbReference>
<dbReference type="Proteomes" id="UP000078486">
    <property type="component" value="Unassembled WGS sequence"/>
</dbReference>
<dbReference type="Pfam" id="PF13377">
    <property type="entry name" value="Peripla_BP_3"/>
    <property type="match status" value="1"/>
</dbReference>
<reference evidence="6 7" key="1">
    <citation type="submission" date="2016-01" db="EMBL/GenBank/DDBJ databases">
        <title>High potential of lignocellulose degradation of a new Verrucomicrobia species.</title>
        <authorList>
            <person name="Wang Y."/>
            <person name="Shi Y."/>
            <person name="Qiu Z."/>
            <person name="Liu S."/>
            <person name="Yang H."/>
        </authorList>
    </citation>
    <scope>NUCLEOTIDE SEQUENCE [LARGE SCALE GENOMIC DNA]</scope>
    <source>
        <strain evidence="6 7">TSB47</strain>
    </source>
</reference>
<accession>A0A178ILM8</accession>
<dbReference type="EMBL" id="LRRQ01000053">
    <property type="protein sequence ID" value="OAM90668.1"/>
    <property type="molecule type" value="Genomic_DNA"/>
</dbReference>
<dbReference type="Gene3D" id="3.40.50.2300">
    <property type="match status" value="2"/>
</dbReference>
<dbReference type="SUPFAM" id="SSF47413">
    <property type="entry name" value="lambda repressor-like DNA-binding domains"/>
    <property type="match status" value="1"/>
</dbReference>
<sequence>MPQTTTVSMREIAAAAGVSVSTVSLALRNSSKISAKRRDTILKLVEKMGYRSDPRISELMVHLRSARADRSPSNIAFVIPELTRDQVRHYSPILCMLDGVREMADAVGFEVDVFHLADPGMNTKRLRSILIARGIRGVIIAPFASGVAEIDFDISGFSVATAGYSIVKPRLHRACPHYQQMMDEMLETCTELGHRRLGLVMTYNEGGIGHKLFTSSFLYYQSKIPESDRIPILPKPEISPVHLRRWLDTHRPEVVISAASVYHLLHDIGVSIPQDVSFASIDLSEPPTDAAGADQRYQLVGREALTLVLSQLNLNLTGEPDDPRVLLVDSHQREGFSLVAKNSRPLRKKKIFTPHRQPTTPAFLGFLH</sequence>
<gene>
    <name evidence="6" type="ORF">AW736_07030</name>
</gene>
<keyword evidence="7" id="KW-1185">Reference proteome</keyword>
<feature type="domain" description="HTH lacI-type" evidence="5">
    <location>
        <begin position="7"/>
        <end position="61"/>
    </location>
</feature>
<evidence type="ECO:0000313" key="6">
    <source>
        <dbReference type="EMBL" id="OAM90668.1"/>
    </source>
</evidence>
<keyword evidence="3" id="KW-0238">DNA-binding</keyword>
<dbReference type="InterPro" id="IPR000843">
    <property type="entry name" value="HTH_LacI"/>
</dbReference>
<dbReference type="PROSITE" id="PS50932">
    <property type="entry name" value="HTH_LACI_2"/>
    <property type="match status" value="1"/>
</dbReference>
<keyword evidence="1" id="KW-0678">Repressor</keyword>
<dbReference type="GO" id="GO:0003700">
    <property type="term" value="F:DNA-binding transcription factor activity"/>
    <property type="evidence" value="ECO:0007669"/>
    <property type="project" value="TreeGrafter"/>
</dbReference>
<dbReference type="Pfam" id="PF00356">
    <property type="entry name" value="LacI"/>
    <property type="match status" value="1"/>
</dbReference>
<evidence type="ECO:0000256" key="2">
    <source>
        <dbReference type="ARBA" id="ARBA00023015"/>
    </source>
</evidence>
<dbReference type="SUPFAM" id="SSF53822">
    <property type="entry name" value="Periplasmic binding protein-like I"/>
    <property type="match status" value="1"/>
</dbReference>
<evidence type="ECO:0000256" key="1">
    <source>
        <dbReference type="ARBA" id="ARBA00022491"/>
    </source>
</evidence>
<dbReference type="STRING" id="1184151.AW736_07030"/>
<evidence type="ECO:0000313" key="7">
    <source>
        <dbReference type="Proteomes" id="UP000078486"/>
    </source>
</evidence>
<comment type="caution">
    <text evidence="6">The sequence shown here is derived from an EMBL/GenBank/DDBJ whole genome shotgun (WGS) entry which is preliminary data.</text>
</comment>
<dbReference type="InterPro" id="IPR010982">
    <property type="entry name" value="Lambda_DNA-bd_dom_sf"/>
</dbReference>
<dbReference type="PANTHER" id="PTHR30146">
    <property type="entry name" value="LACI-RELATED TRANSCRIPTIONAL REPRESSOR"/>
    <property type="match status" value="1"/>
</dbReference>
<evidence type="ECO:0000256" key="4">
    <source>
        <dbReference type="ARBA" id="ARBA00023163"/>
    </source>
</evidence>
<keyword evidence="4" id="KW-0804">Transcription</keyword>
<dbReference type="PROSITE" id="PS00356">
    <property type="entry name" value="HTH_LACI_1"/>
    <property type="match status" value="1"/>
</dbReference>
<dbReference type="GO" id="GO:0000976">
    <property type="term" value="F:transcription cis-regulatory region binding"/>
    <property type="evidence" value="ECO:0007669"/>
    <property type="project" value="TreeGrafter"/>
</dbReference>
<proteinExistence type="predicted"/>
<dbReference type="AlphaFoldDB" id="A0A178ILM8"/>
<dbReference type="InterPro" id="IPR028082">
    <property type="entry name" value="Peripla_BP_I"/>
</dbReference>
<name>A0A178ILM8_9BACT</name>
<organism evidence="6 7">
    <name type="scientific">Termitidicoccus mucosus</name>
    <dbReference type="NCBI Taxonomy" id="1184151"/>
    <lineage>
        <taxon>Bacteria</taxon>
        <taxon>Pseudomonadati</taxon>
        <taxon>Verrucomicrobiota</taxon>
        <taxon>Opitutia</taxon>
        <taxon>Opitutales</taxon>
        <taxon>Opitutaceae</taxon>
        <taxon>Termitidicoccus</taxon>
    </lineage>
</organism>
<dbReference type="RefSeq" id="WP_068769471.1">
    <property type="nucleotide sequence ID" value="NZ_CP109796.1"/>
</dbReference>
<evidence type="ECO:0000259" key="5">
    <source>
        <dbReference type="PROSITE" id="PS50932"/>
    </source>
</evidence>
<dbReference type="Gene3D" id="1.10.260.40">
    <property type="entry name" value="lambda repressor-like DNA-binding domains"/>
    <property type="match status" value="1"/>
</dbReference>
<protein>
    <recommendedName>
        <fullName evidence="5">HTH lacI-type domain-containing protein</fullName>
    </recommendedName>
</protein>
<evidence type="ECO:0000256" key="3">
    <source>
        <dbReference type="ARBA" id="ARBA00023125"/>
    </source>
</evidence>
<keyword evidence="2" id="KW-0805">Transcription regulation</keyword>
<dbReference type="PANTHER" id="PTHR30146:SF148">
    <property type="entry name" value="HTH-TYPE TRANSCRIPTIONAL REPRESSOR PURR-RELATED"/>
    <property type="match status" value="1"/>
</dbReference>